<dbReference type="InterPro" id="IPR012340">
    <property type="entry name" value="NA-bd_OB-fold"/>
</dbReference>
<protein>
    <recommendedName>
        <fullName evidence="5">RNA methyltransferase</fullName>
    </recommendedName>
</protein>
<organism evidence="3 4">
    <name type="scientific">Dendrobium chrysotoxum</name>
    <name type="common">Orchid</name>
    <dbReference type="NCBI Taxonomy" id="161865"/>
    <lineage>
        <taxon>Eukaryota</taxon>
        <taxon>Viridiplantae</taxon>
        <taxon>Streptophyta</taxon>
        <taxon>Embryophyta</taxon>
        <taxon>Tracheophyta</taxon>
        <taxon>Spermatophyta</taxon>
        <taxon>Magnoliopsida</taxon>
        <taxon>Liliopsida</taxon>
        <taxon>Asparagales</taxon>
        <taxon>Orchidaceae</taxon>
        <taxon>Epidendroideae</taxon>
        <taxon>Malaxideae</taxon>
        <taxon>Dendrobiinae</taxon>
        <taxon>Dendrobium</taxon>
    </lineage>
</organism>
<dbReference type="Gene3D" id="3.40.1280.10">
    <property type="match status" value="1"/>
</dbReference>
<dbReference type="InterPro" id="IPR003750">
    <property type="entry name" value="Put_MeTrfase-C9orf114-like"/>
</dbReference>
<dbReference type="SUPFAM" id="SSF50249">
    <property type="entry name" value="Nucleic acid-binding proteins"/>
    <property type="match status" value="1"/>
</dbReference>
<feature type="region of interest" description="Disordered" evidence="2">
    <location>
        <begin position="1"/>
        <end position="48"/>
    </location>
</feature>
<reference evidence="3 4" key="1">
    <citation type="journal article" date="2021" name="Hortic Res">
        <title>Chromosome-scale assembly of the Dendrobium chrysotoxum genome enhances the understanding of orchid evolution.</title>
        <authorList>
            <person name="Zhang Y."/>
            <person name="Zhang G.Q."/>
            <person name="Zhang D."/>
            <person name="Liu X.D."/>
            <person name="Xu X.Y."/>
            <person name="Sun W.H."/>
            <person name="Yu X."/>
            <person name="Zhu X."/>
            <person name="Wang Z.W."/>
            <person name="Zhao X."/>
            <person name="Zhong W.Y."/>
            <person name="Chen H."/>
            <person name="Yin W.L."/>
            <person name="Huang T."/>
            <person name="Niu S.C."/>
            <person name="Liu Z.J."/>
        </authorList>
    </citation>
    <scope>NUCLEOTIDE SEQUENCE [LARGE SCALE GENOMIC DNA]</scope>
    <source>
        <strain evidence="3">Lindl</strain>
    </source>
</reference>
<evidence type="ECO:0000256" key="2">
    <source>
        <dbReference type="SAM" id="MobiDB-lite"/>
    </source>
</evidence>
<dbReference type="PANTHER" id="PTHR12150:SF13">
    <property type="entry name" value="METHYLTRANSFERASE C9ORF114-RELATED"/>
    <property type="match status" value="1"/>
</dbReference>
<evidence type="ECO:0000313" key="3">
    <source>
        <dbReference type="EMBL" id="KAH0459046.1"/>
    </source>
</evidence>
<dbReference type="AlphaFoldDB" id="A0AAV7GQX9"/>
<keyword evidence="4" id="KW-1185">Reference proteome</keyword>
<feature type="compositionally biased region" description="Basic and acidic residues" evidence="2">
    <location>
        <begin position="1"/>
        <end position="11"/>
    </location>
</feature>
<dbReference type="Proteomes" id="UP000775213">
    <property type="component" value="Unassembled WGS sequence"/>
</dbReference>
<dbReference type="EMBL" id="JAGFBR010000011">
    <property type="protein sequence ID" value="KAH0459046.1"/>
    <property type="molecule type" value="Genomic_DNA"/>
</dbReference>
<comment type="caution">
    <text evidence="3">The sequence shown here is derived from an EMBL/GenBank/DDBJ whole genome shotgun (WGS) entry which is preliminary data.</text>
</comment>
<evidence type="ECO:0000256" key="1">
    <source>
        <dbReference type="ARBA" id="ARBA00009841"/>
    </source>
</evidence>
<dbReference type="InterPro" id="IPR029028">
    <property type="entry name" value="Alpha/beta_knot_MTases"/>
</dbReference>
<dbReference type="SUPFAM" id="SSF75217">
    <property type="entry name" value="alpha/beta knot"/>
    <property type="match status" value="1"/>
</dbReference>
<accession>A0AAV7GQX9</accession>
<sequence length="364" mass="41270">MRMVEYEVENHKNKRKEKNWTEDTIRNLNNSPEGNHKQKNKKKIKKEEHKWKKEIPSVSISVVGSIIDNTQSQELATLLAGQIARAATIFQVDEIVVVDNKALSSNGSEVNNGDQNESGAQFLVRILQYLETPQYLRRRLFPMHNSFKHVGLLPPLDAPHHVRKHEWSPFREGVTLEVDASGPNGTLVDVGLSKNVKLEQVLMPGLRVTVAMGAGRNMETDSLKKVVGQNSPREEMGIYWGYKVRYAPNFSSVFKSCPYKDSYDCIVGTSEHGAVINSSELCLPKHLLIAFGGLGGLEESIEEDDDLKGKGVHEIFHSYLNTCPHQGSRTIRTEEAIFISLQYFQEPIRRAEYDFVWNDFLITF</sequence>
<dbReference type="PANTHER" id="PTHR12150">
    <property type="entry name" value="CLASS IV SAM-BINDING METHYLTRANSFERASE-RELATED"/>
    <property type="match status" value="1"/>
</dbReference>
<dbReference type="InterPro" id="IPR029026">
    <property type="entry name" value="tRNA_m1G_MTases_N"/>
</dbReference>
<evidence type="ECO:0000313" key="4">
    <source>
        <dbReference type="Proteomes" id="UP000775213"/>
    </source>
</evidence>
<dbReference type="CDD" id="cd18086">
    <property type="entry name" value="HsC9orf114-like"/>
    <property type="match status" value="1"/>
</dbReference>
<dbReference type="Gene3D" id="2.40.50.140">
    <property type="entry name" value="Nucleic acid-binding proteins"/>
    <property type="match status" value="1"/>
</dbReference>
<proteinExistence type="inferred from homology"/>
<evidence type="ECO:0008006" key="5">
    <source>
        <dbReference type="Google" id="ProtNLM"/>
    </source>
</evidence>
<dbReference type="Pfam" id="PF02598">
    <property type="entry name" value="Methyltrn_RNA_3"/>
    <property type="match status" value="1"/>
</dbReference>
<comment type="similarity">
    <text evidence="1">Belongs to the class IV-like SAM-binding methyltransferase superfamily.</text>
</comment>
<name>A0AAV7GQX9_DENCH</name>
<gene>
    <name evidence="3" type="ORF">IEQ34_011860</name>
</gene>